<dbReference type="PROSITE" id="PS51257">
    <property type="entry name" value="PROKAR_LIPOPROTEIN"/>
    <property type="match status" value="1"/>
</dbReference>
<organism evidence="2 3">
    <name type="scientific">Aerolutibacter ruishenii</name>
    <dbReference type="NCBI Taxonomy" id="686800"/>
    <lineage>
        <taxon>Bacteria</taxon>
        <taxon>Pseudomonadati</taxon>
        <taxon>Pseudomonadota</taxon>
        <taxon>Gammaproteobacteria</taxon>
        <taxon>Lysobacterales</taxon>
        <taxon>Lysobacteraceae</taxon>
        <taxon>Aerolutibacter</taxon>
    </lineage>
</organism>
<keyword evidence="1" id="KW-0732">Signal</keyword>
<proteinExistence type="predicted"/>
<name>A0A562M2V3_9GAMM</name>
<dbReference type="Proteomes" id="UP000316471">
    <property type="component" value="Unassembled WGS sequence"/>
</dbReference>
<keyword evidence="3" id="KW-1185">Reference proteome</keyword>
<dbReference type="EMBL" id="VLKP01000001">
    <property type="protein sequence ID" value="TWI14256.1"/>
    <property type="molecule type" value="Genomic_DNA"/>
</dbReference>
<evidence type="ECO:0000313" key="2">
    <source>
        <dbReference type="EMBL" id="TWI14256.1"/>
    </source>
</evidence>
<accession>A0A562M2V3</accession>
<feature type="chain" id="PRO_5022142283" description="Lipoprotein" evidence="1">
    <location>
        <begin position="20"/>
        <end position="146"/>
    </location>
</feature>
<dbReference type="AlphaFoldDB" id="A0A562M2V3"/>
<feature type="signal peptide" evidence="1">
    <location>
        <begin position="1"/>
        <end position="19"/>
    </location>
</feature>
<gene>
    <name evidence="2" type="ORF">IP93_00251</name>
</gene>
<sequence>MTIKSLTLLAAVSVAGLVACSRNTPPVDSLPLPAAAESPVPTAAGTASAVNSPVDFVVEPGAVHMCDGQDKVVSTVKWRVNDAAVSAVRIEVDSIKTPKRKTFAAGGATGEAKTGKWVVAGVRFHLLDAATGKELASHEVSGLPCQ</sequence>
<dbReference type="RefSeq" id="WP_144811184.1">
    <property type="nucleotide sequence ID" value="NZ_VLKP01000001.1"/>
</dbReference>
<evidence type="ECO:0000256" key="1">
    <source>
        <dbReference type="SAM" id="SignalP"/>
    </source>
</evidence>
<evidence type="ECO:0008006" key="4">
    <source>
        <dbReference type="Google" id="ProtNLM"/>
    </source>
</evidence>
<comment type="caution">
    <text evidence="2">The sequence shown here is derived from an EMBL/GenBank/DDBJ whole genome shotgun (WGS) entry which is preliminary data.</text>
</comment>
<evidence type="ECO:0000313" key="3">
    <source>
        <dbReference type="Proteomes" id="UP000316471"/>
    </source>
</evidence>
<protein>
    <recommendedName>
        <fullName evidence="4">Lipoprotein</fullName>
    </recommendedName>
</protein>
<reference evidence="2 3" key="1">
    <citation type="journal article" date="2015" name="Stand. Genomic Sci.">
        <title>Genomic Encyclopedia of Bacterial and Archaeal Type Strains, Phase III: the genomes of soil and plant-associated and newly described type strains.</title>
        <authorList>
            <person name="Whitman W.B."/>
            <person name="Woyke T."/>
            <person name="Klenk H.P."/>
            <person name="Zhou Y."/>
            <person name="Lilburn T.G."/>
            <person name="Beck B.J."/>
            <person name="De Vos P."/>
            <person name="Vandamme P."/>
            <person name="Eisen J.A."/>
            <person name="Garrity G."/>
            <person name="Hugenholtz P."/>
            <person name="Kyrpides N.C."/>
        </authorList>
    </citation>
    <scope>NUCLEOTIDE SEQUENCE [LARGE SCALE GENOMIC DNA]</scope>
    <source>
        <strain evidence="2 3">CGMCC 1.10136</strain>
    </source>
</reference>